<feature type="region of interest" description="Disordered" evidence="1">
    <location>
        <begin position="78"/>
        <end position="139"/>
    </location>
</feature>
<evidence type="ECO:0000313" key="2">
    <source>
        <dbReference type="EMBL" id="SEF88353.1"/>
    </source>
</evidence>
<keyword evidence="3" id="KW-1185">Reference proteome</keyword>
<dbReference type="OrthoDB" id="7658888at2"/>
<gene>
    <name evidence="2" type="ORF">SAMN04488045_1102</name>
</gene>
<name>A0A1H5VMD4_9RHOB</name>
<dbReference type="EMBL" id="FNUZ01000002">
    <property type="protein sequence ID" value="SEF88353.1"/>
    <property type="molecule type" value="Genomic_DNA"/>
</dbReference>
<dbReference type="AlphaFoldDB" id="A0A1H5VMD4"/>
<evidence type="ECO:0000313" key="3">
    <source>
        <dbReference type="Proteomes" id="UP000236752"/>
    </source>
</evidence>
<proteinExistence type="predicted"/>
<dbReference type="Proteomes" id="UP000236752">
    <property type="component" value="Unassembled WGS sequence"/>
</dbReference>
<evidence type="ECO:0000256" key="1">
    <source>
        <dbReference type="SAM" id="MobiDB-lite"/>
    </source>
</evidence>
<dbReference type="RefSeq" id="WP_103910279.1">
    <property type="nucleotide sequence ID" value="NZ_FNUZ01000002.1"/>
</dbReference>
<evidence type="ECO:0008006" key="4">
    <source>
        <dbReference type="Google" id="ProtNLM"/>
    </source>
</evidence>
<sequence>MTTYEYKVVPAPRKGVKDKGIKGVEGRFANGLEQVLCEHGADGWEYLRSDTLPSDERSGIATSVTTWRTVLVFRRPTGTTGDAEFEPRLIEAAPTAPEATEHADTGDIDGEGVAETETAAGEETAPDMDAASDDKQKDV</sequence>
<protein>
    <recommendedName>
        <fullName evidence="4">DUF4177 domain-containing protein</fullName>
    </recommendedName>
</protein>
<organism evidence="2 3">
    <name type="scientific">Thalassococcus halodurans</name>
    <dbReference type="NCBI Taxonomy" id="373675"/>
    <lineage>
        <taxon>Bacteria</taxon>
        <taxon>Pseudomonadati</taxon>
        <taxon>Pseudomonadota</taxon>
        <taxon>Alphaproteobacteria</taxon>
        <taxon>Rhodobacterales</taxon>
        <taxon>Roseobacteraceae</taxon>
        <taxon>Thalassococcus</taxon>
    </lineage>
</organism>
<reference evidence="2 3" key="1">
    <citation type="submission" date="2016-10" db="EMBL/GenBank/DDBJ databases">
        <authorList>
            <person name="de Groot N.N."/>
        </authorList>
    </citation>
    <scope>NUCLEOTIDE SEQUENCE [LARGE SCALE GENOMIC DNA]</scope>
    <source>
        <strain evidence="2 3">DSM 26915</strain>
    </source>
</reference>
<accession>A0A1H5VMD4</accession>